<proteinExistence type="predicted"/>
<sequence length="42" mass="4721">ELADFVCSNIVSAFGCDRVYENKSEEMREDGDKAHFGFSETS</sequence>
<reference evidence="1 2" key="1">
    <citation type="submission" date="2021-06" db="EMBL/GenBank/DDBJ databases">
        <title>Caerostris extrusa draft genome.</title>
        <authorList>
            <person name="Kono N."/>
            <person name="Arakawa K."/>
        </authorList>
    </citation>
    <scope>NUCLEOTIDE SEQUENCE [LARGE SCALE GENOMIC DNA]</scope>
</reference>
<keyword evidence="2" id="KW-1185">Reference proteome</keyword>
<dbReference type="Proteomes" id="UP001054945">
    <property type="component" value="Unassembled WGS sequence"/>
</dbReference>
<comment type="caution">
    <text evidence="1">The sequence shown here is derived from an EMBL/GenBank/DDBJ whole genome shotgun (WGS) entry which is preliminary data.</text>
</comment>
<gene>
    <name evidence="1" type="ORF">CEXT_596491</name>
</gene>
<feature type="non-terminal residue" evidence="1">
    <location>
        <position position="1"/>
    </location>
</feature>
<evidence type="ECO:0000313" key="2">
    <source>
        <dbReference type="Proteomes" id="UP001054945"/>
    </source>
</evidence>
<accession>A0AAV4W660</accession>
<dbReference type="AlphaFoldDB" id="A0AAV4W660"/>
<organism evidence="1 2">
    <name type="scientific">Caerostris extrusa</name>
    <name type="common">Bark spider</name>
    <name type="synonym">Caerostris bankana</name>
    <dbReference type="NCBI Taxonomy" id="172846"/>
    <lineage>
        <taxon>Eukaryota</taxon>
        <taxon>Metazoa</taxon>
        <taxon>Ecdysozoa</taxon>
        <taxon>Arthropoda</taxon>
        <taxon>Chelicerata</taxon>
        <taxon>Arachnida</taxon>
        <taxon>Araneae</taxon>
        <taxon>Araneomorphae</taxon>
        <taxon>Entelegynae</taxon>
        <taxon>Araneoidea</taxon>
        <taxon>Araneidae</taxon>
        <taxon>Caerostris</taxon>
    </lineage>
</organism>
<dbReference type="EMBL" id="BPLR01015730">
    <property type="protein sequence ID" value="GIY78207.1"/>
    <property type="molecule type" value="Genomic_DNA"/>
</dbReference>
<name>A0AAV4W660_CAEEX</name>
<evidence type="ECO:0000313" key="1">
    <source>
        <dbReference type="EMBL" id="GIY78207.1"/>
    </source>
</evidence>
<protein>
    <submittedName>
        <fullName evidence="1">Uncharacterized protein</fullName>
    </submittedName>
</protein>